<dbReference type="InterPro" id="IPR006461">
    <property type="entry name" value="PLAC_motif_containing"/>
</dbReference>
<dbReference type="Proteomes" id="UP000007305">
    <property type="component" value="Chromosome 1"/>
</dbReference>
<feature type="compositionally biased region" description="Low complexity" evidence="5">
    <location>
        <begin position="296"/>
        <end position="306"/>
    </location>
</feature>
<evidence type="ECO:0000256" key="3">
    <source>
        <dbReference type="ARBA" id="ARBA00022989"/>
    </source>
</evidence>
<evidence type="ECO:0000256" key="4">
    <source>
        <dbReference type="ARBA" id="ARBA00023136"/>
    </source>
</evidence>
<dbReference type="AlphaFoldDB" id="A0A096PWM1"/>
<dbReference type="GO" id="GO:0009975">
    <property type="term" value="F:cyclase activity"/>
    <property type="evidence" value="ECO:0000318"/>
    <property type="project" value="GO_Central"/>
</dbReference>
<proteinExistence type="predicted"/>
<dbReference type="EnsemblPlants" id="Zm00001eb013920_T002">
    <property type="protein sequence ID" value="Zm00001eb013920_P002"/>
    <property type="gene ID" value="Zm00001eb013920"/>
</dbReference>
<dbReference type="Pfam" id="PF04749">
    <property type="entry name" value="PLAC8"/>
    <property type="match status" value="1"/>
</dbReference>
<dbReference type="GeneID" id="113509067"/>
<feature type="region of interest" description="Disordered" evidence="5">
    <location>
        <begin position="290"/>
        <end position="315"/>
    </location>
</feature>
<evidence type="ECO:0000313" key="9">
    <source>
        <dbReference type="Proteomes" id="UP000007305"/>
    </source>
</evidence>
<dbReference type="eggNOG" id="ENOG502RHKK">
    <property type="taxonomic scope" value="Eukaryota"/>
</dbReference>
<dbReference type="PANTHER" id="PTHR31045:SF19">
    <property type="entry name" value="OS03G0299800 PROTEIN"/>
    <property type="match status" value="1"/>
</dbReference>
<keyword evidence="9" id="KW-1185">Reference proteome</keyword>
<dbReference type="Pfam" id="PF11204">
    <property type="entry name" value="DUF2985"/>
    <property type="match status" value="1"/>
</dbReference>
<evidence type="ECO:0000256" key="5">
    <source>
        <dbReference type="SAM" id="MobiDB-lite"/>
    </source>
</evidence>
<feature type="transmembrane region" description="Helical" evidence="6">
    <location>
        <begin position="136"/>
        <end position="162"/>
    </location>
</feature>
<evidence type="ECO:0000256" key="2">
    <source>
        <dbReference type="ARBA" id="ARBA00022692"/>
    </source>
</evidence>
<dbReference type="InterPro" id="IPR021369">
    <property type="entry name" value="DUF2985"/>
</dbReference>
<dbReference type="OrthoDB" id="6407410at2759"/>
<feature type="transmembrane region" description="Helical" evidence="6">
    <location>
        <begin position="267"/>
        <end position="285"/>
    </location>
</feature>
<keyword evidence="2 6" id="KW-0812">Transmembrane</keyword>
<dbReference type="RefSeq" id="NP_001353871.1">
    <property type="nucleotide sequence ID" value="NM_001366942.1"/>
</dbReference>
<protein>
    <submittedName>
        <fullName evidence="7">PLAC8 family protein</fullName>
    </submittedName>
</protein>
<dbReference type="OMA" id="VPPLMQM"/>
<evidence type="ECO:0000313" key="7">
    <source>
        <dbReference type="EMBL" id="ONL97072.1"/>
    </source>
</evidence>
<sequence length="564" mass="63768">MPPDSNGSFDGHEIVEVVGEPGTPSGTTARLMDFIPIDIYIPSVERGALSESRRKRRFLDFLRAHPSKDWFLRSTFVGRLRRRSHGHQESADDGSDDGGRRGPRRRFRVPFVRKIKWRKLWTYAVSWCRKPENFAMIIWLAFVGAGLLLLLMLMTGMLDAAIPDDERRKKWTEVINQILNALFTIMCLYQHPKIFHHLVLLLRWRPDGDREEIRKVYCKDGAARPHDRAHMLLVVALLHVTCFAQYYCCALFWSYTRKDRPDWALNIGYGLGTGCPVVAGLYTAYSPLGRKEPDTESSSAAPADAAQQDHHTSRTENDGVEITIYNRRVVVSSPEWSGGLFDCCDDGTVCALSATCTFCVFGWNMERLGFGNMYVHAFTFILLFVAPFLIFSVTALNIHDDEIRDTVVAVGVLLGFCGFLYGGFWRSQMRKRYKLPGGRSWWWCGSAAVGDCAKWLFCWTCALAQEVRTANFYDVEDDRFVAILGARNGEGRPVLLPLPREASTTTYTRSMSCPPKLDDAEDAGGVTSSLGLEMVEAAAAMERSATYHPMRPPLPPLMNERRQE</sequence>
<dbReference type="ExpressionAtlas" id="A0A096PWM1">
    <property type="expression patterns" value="baseline and differential"/>
</dbReference>
<organism evidence="7">
    <name type="scientific">Zea mays</name>
    <name type="common">Maize</name>
    <dbReference type="NCBI Taxonomy" id="4577"/>
    <lineage>
        <taxon>Eukaryota</taxon>
        <taxon>Viridiplantae</taxon>
        <taxon>Streptophyta</taxon>
        <taxon>Embryophyta</taxon>
        <taxon>Tracheophyta</taxon>
        <taxon>Spermatophyta</taxon>
        <taxon>Magnoliopsida</taxon>
        <taxon>Liliopsida</taxon>
        <taxon>Poales</taxon>
        <taxon>Poaceae</taxon>
        <taxon>PACMAD clade</taxon>
        <taxon>Panicoideae</taxon>
        <taxon>Andropogonodae</taxon>
        <taxon>Andropogoneae</taxon>
        <taxon>Tripsacinae</taxon>
        <taxon>Zea</taxon>
    </lineage>
</organism>
<dbReference type="NCBIfam" id="TIGR01571">
    <property type="entry name" value="A_thal_Cys_rich"/>
    <property type="match status" value="1"/>
</dbReference>
<dbReference type="PANTHER" id="PTHR31045">
    <property type="entry name" value="PLAC8 FAMILY PROTEIN-RELATED"/>
    <property type="match status" value="1"/>
</dbReference>
<reference evidence="7 9" key="1">
    <citation type="submission" date="2015-12" db="EMBL/GenBank/DDBJ databases">
        <title>Update maize B73 reference genome by single molecule sequencing technologies.</title>
        <authorList>
            <consortium name="Maize Genome Sequencing Project"/>
            <person name="Ware D."/>
        </authorList>
    </citation>
    <scope>NUCLEOTIDE SEQUENCE [LARGE SCALE GENOMIC DNA]</scope>
    <source>
        <strain evidence="9">cv. B73</strain>
        <tissue evidence="7">Seedling</tissue>
    </source>
</reference>
<dbReference type="GO" id="GO:0051762">
    <property type="term" value="P:sesquiterpene biosynthetic process"/>
    <property type="evidence" value="ECO:0000318"/>
    <property type="project" value="GO_Central"/>
</dbReference>
<dbReference type="EnsemblPlants" id="Zm00001eb013920_T003">
    <property type="protein sequence ID" value="Zm00001eb013920_P003"/>
    <property type="gene ID" value="Zm00001eb013920"/>
</dbReference>
<dbReference type="HOGENOM" id="CLU_018900_1_0_1"/>
<dbReference type="Gramene" id="Zm00001eb013920_T001">
    <property type="protein sequence ID" value="Zm00001eb013920_P001"/>
    <property type="gene ID" value="Zm00001eb013920"/>
</dbReference>
<reference evidence="8" key="2">
    <citation type="submission" date="2019-07" db="EMBL/GenBank/DDBJ databases">
        <authorList>
            <person name="Seetharam A."/>
            <person name="Woodhouse M."/>
            <person name="Cannon E."/>
        </authorList>
    </citation>
    <scope>NUCLEOTIDE SEQUENCE [LARGE SCALE GENOMIC DNA]</scope>
    <source>
        <strain evidence="8">cv. B73</strain>
    </source>
</reference>
<reference evidence="8" key="3">
    <citation type="submission" date="2021-05" db="UniProtKB">
        <authorList>
            <consortium name="EnsemblPlants"/>
        </authorList>
    </citation>
    <scope>IDENTIFICATION</scope>
    <source>
        <strain evidence="8">cv. B73</strain>
    </source>
</reference>
<feature type="transmembrane region" description="Helical" evidence="6">
    <location>
        <begin position="373"/>
        <end position="395"/>
    </location>
</feature>
<feature type="transmembrane region" description="Helical" evidence="6">
    <location>
        <begin position="407"/>
        <end position="425"/>
    </location>
</feature>
<dbReference type="Gramene" id="Zm00001eb013920_T002">
    <property type="protein sequence ID" value="Zm00001eb013920_P002"/>
    <property type="gene ID" value="Zm00001eb013920"/>
</dbReference>
<keyword evidence="4 6" id="KW-0472">Membrane</keyword>
<dbReference type="EnsemblPlants" id="Zm00001eb013920_T005">
    <property type="protein sequence ID" value="Zm00001eb013920_P005"/>
    <property type="gene ID" value="Zm00001eb013920"/>
</dbReference>
<keyword evidence="3 6" id="KW-1133">Transmembrane helix</keyword>
<dbReference type="EnsemblPlants" id="Zm00001eb013920_T001">
    <property type="protein sequence ID" value="Zm00001eb013920_P001"/>
    <property type="gene ID" value="Zm00001eb013920"/>
</dbReference>
<dbReference type="EMBL" id="CM007647">
    <property type="protein sequence ID" value="ONL97072.1"/>
    <property type="molecule type" value="Genomic_DNA"/>
</dbReference>
<accession>A0A096PWM1</accession>
<dbReference type="FunCoup" id="A0A096PWM1">
    <property type="interactions" value="302"/>
</dbReference>
<comment type="subcellular location">
    <subcellularLocation>
        <location evidence="1">Membrane</location>
    </subcellularLocation>
</comment>
<dbReference type="Gramene" id="Zm00001eb013920_T003">
    <property type="protein sequence ID" value="Zm00001eb013920_P003"/>
    <property type="gene ID" value="Zm00001eb013920"/>
</dbReference>
<evidence type="ECO:0000256" key="1">
    <source>
        <dbReference type="ARBA" id="ARBA00004370"/>
    </source>
</evidence>
<name>A0A096PWM1_MAIZE</name>
<dbReference type="RefSeq" id="NP_001388745.1">
    <property type="nucleotide sequence ID" value="NM_001401816.1"/>
</dbReference>
<feature type="region of interest" description="Disordered" evidence="5">
    <location>
        <begin position="83"/>
        <end position="102"/>
    </location>
</feature>
<evidence type="ECO:0000256" key="6">
    <source>
        <dbReference type="SAM" id="Phobius"/>
    </source>
</evidence>
<gene>
    <name evidence="8" type="primary">LOC113509067</name>
    <name evidence="7" type="ORF">ZEAMMB73_Zm00001d028809</name>
</gene>
<dbReference type="Gramene" id="Zm00001eb013920_T005">
    <property type="protein sequence ID" value="Zm00001eb013920_P005"/>
    <property type="gene ID" value="Zm00001eb013920"/>
</dbReference>
<feature type="transmembrane region" description="Helical" evidence="6">
    <location>
        <begin position="232"/>
        <end position="255"/>
    </location>
</feature>
<dbReference type="PaxDb" id="4577-GRMZM2G010545_P01"/>
<dbReference type="KEGG" id="zma:113509067"/>
<dbReference type="GO" id="GO:0016020">
    <property type="term" value="C:membrane"/>
    <property type="evidence" value="ECO:0007669"/>
    <property type="project" value="UniProtKB-SubCell"/>
</dbReference>
<feature type="region of interest" description="Disordered" evidence="5">
    <location>
        <begin position="544"/>
        <end position="564"/>
    </location>
</feature>
<evidence type="ECO:0000313" key="8">
    <source>
        <dbReference type="EnsemblPlants" id="Zm00001eb013920_P001"/>
    </source>
</evidence>